<keyword evidence="1" id="KW-1133">Transmembrane helix</keyword>
<protein>
    <submittedName>
        <fullName evidence="2">Uncharacterized protein</fullName>
    </submittedName>
</protein>
<evidence type="ECO:0000256" key="1">
    <source>
        <dbReference type="SAM" id="Phobius"/>
    </source>
</evidence>
<proteinExistence type="predicted"/>
<keyword evidence="1" id="KW-0812">Transmembrane</keyword>
<keyword evidence="1" id="KW-0472">Membrane</keyword>
<evidence type="ECO:0000313" key="2">
    <source>
        <dbReference type="EMBL" id="MBP2070906.1"/>
    </source>
</evidence>
<dbReference type="RefSeq" id="WP_280953153.1">
    <property type="nucleotide sequence ID" value="NZ_JAGGLT010000003.1"/>
</dbReference>
<feature type="transmembrane region" description="Helical" evidence="1">
    <location>
        <begin position="20"/>
        <end position="38"/>
    </location>
</feature>
<name>A0ABS4NB70_9THEO</name>
<reference evidence="2" key="1">
    <citation type="submission" date="2021-03" db="EMBL/GenBank/DDBJ databases">
        <title>Genomic Encyclopedia of Type Strains, Phase IV (KMG-IV): sequencing the most valuable type-strain genomes for metagenomic binning, comparative biology and taxonomic classification.</title>
        <authorList>
            <person name="Goeker M."/>
        </authorList>
    </citation>
    <scope>NUCLEOTIDE SEQUENCE</scope>
    <source>
        <strain evidence="2">DSM 101588</strain>
    </source>
</reference>
<accession>A0ABS4NB70</accession>
<sequence length="41" mass="4989">MSTNKKRRKQNRQLDLYKIFKLLLKLLEIILAFIITQIDDL</sequence>
<gene>
    <name evidence="2" type="ORF">J2Z80_000406</name>
</gene>
<comment type="caution">
    <text evidence="2">The sequence shown here is derived from an EMBL/GenBank/DDBJ whole genome shotgun (WGS) entry which is preliminary data.</text>
</comment>
<evidence type="ECO:0000313" key="3">
    <source>
        <dbReference type="Proteomes" id="UP001166402"/>
    </source>
</evidence>
<organism evidence="2 3">
    <name type="scientific">Thermoanaerobacterium butyriciformans</name>
    <dbReference type="NCBI Taxonomy" id="1702242"/>
    <lineage>
        <taxon>Bacteria</taxon>
        <taxon>Bacillati</taxon>
        <taxon>Bacillota</taxon>
        <taxon>Clostridia</taxon>
        <taxon>Thermoanaerobacterales</taxon>
        <taxon>Thermoanaerobacteraceae</taxon>
        <taxon>Thermoanaerobacterium</taxon>
    </lineage>
</organism>
<dbReference type="Proteomes" id="UP001166402">
    <property type="component" value="Unassembled WGS sequence"/>
</dbReference>
<keyword evidence="3" id="KW-1185">Reference proteome</keyword>
<dbReference type="EMBL" id="JAGGLT010000003">
    <property type="protein sequence ID" value="MBP2070906.1"/>
    <property type="molecule type" value="Genomic_DNA"/>
</dbReference>